<evidence type="ECO:0000313" key="2">
    <source>
        <dbReference type="Proteomes" id="UP000781958"/>
    </source>
</evidence>
<dbReference type="Proteomes" id="UP000781958">
    <property type="component" value="Unassembled WGS sequence"/>
</dbReference>
<reference evidence="1 2" key="1">
    <citation type="submission" date="2021-03" db="EMBL/GenBank/DDBJ databases">
        <title>Genomic Encyclopedia of Type Strains, Phase III (KMG-III): the genomes of soil and plant-associated and newly described type strains.</title>
        <authorList>
            <person name="Whitman W."/>
        </authorList>
    </citation>
    <scope>NUCLEOTIDE SEQUENCE [LARGE SCALE GENOMIC DNA]</scope>
    <source>
        <strain evidence="1 2">IMMIB AFH-6</strain>
    </source>
</reference>
<proteinExistence type="predicted"/>
<dbReference type="EMBL" id="JAGINP010000050">
    <property type="protein sequence ID" value="MBP2297268.1"/>
    <property type="molecule type" value="Genomic_DNA"/>
</dbReference>
<accession>A0ABS4SXH5</accession>
<organism evidence="1 2">
    <name type="scientific">Azospirillum rugosum</name>
    <dbReference type="NCBI Taxonomy" id="416170"/>
    <lineage>
        <taxon>Bacteria</taxon>
        <taxon>Pseudomonadati</taxon>
        <taxon>Pseudomonadota</taxon>
        <taxon>Alphaproteobacteria</taxon>
        <taxon>Rhodospirillales</taxon>
        <taxon>Azospirillaceae</taxon>
        <taxon>Azospirillum</taxon>
    </lineage>
</organism>
<keyword evidence="2" id="KW-1185">Reference proteome</keyword>
<comment type="caution">
    <text evidence="1">The sequence shown here is derived from an EMBL/GenBank/DDBJ whole genome shotgun (WGS) entry which is preliminary data.</text>
</comment>
<dbReference type="RefSeq" id="WP_307421075.1">
    <property type="nucleotide sequence ID" value="NZ_JAUSVT010000054.1"/>
</dbReference>
<name>A0ABS4SXH5_9PROT</name>
<sequence>MEMPNAVQPIGCLQNPDLKATGVERVWRNSGWPYRPCRPTWSGGFEEEAEGAWLLVLQGFEGGHRYSRYAGPANAPEIAARVERFRDLKADFTGRRRMVSALKAAGLPPPDAFIQCVPFLQNTCGYSGMRAFITATA</sequence>
<protein>
    <submittedName>
        <fullName evidence="1">Uncharacterized protein</fullName>
    </submittedName>
</protein>
<gene>
    <name evidence="1" type="ORF">J2851_007089</name>
</gene>
<evidence type="ECO:0000313" key="1">
    <source>
        <dbReference type="EMBL" id="MBP2297268.1"/>
    </source>
</evidence>